<dbReference type="InterPro" id="IPR035899">
    <property type="entry name" value="DBL_dom_sf"/>
</dbReference>
<reference evidence="10" key="1">
    <citation type="submission" date="2021-04" db="EMBL/GenBank/DDBJ databases">
        <authorList>
            <person name="Chebbi M.A.C M."/>
        </authorList>
    </citation>
    <scope>NUCLEOTIDE SEQUENCE</scope>
</reference>
<feature type="region of interest" description="Disordered" evidence="5">
    <location>
        <begin position="910"/>
        <end position="932"/>
    </location>
</feature>
<dbReference type="InterPro" id="IPR001251">
    <property type="entry name" value="CRAL-TRIO_dom"/>
</dbReference>
<dbReference type="InterPro" id="IPR051336">
    <property type="entry name" value="RhoGEF_Guanine_NuclExch_SF"/>
</dbReference>
<dbReference type="CDD" id="cd00160">
    <property type="entry name" value="RhoGEF"/>
    <property type="match status" value="1"/>
</dbReference>
<proteinExistence type="inferred from homology"/>
<dbReference type="Gene3D" id="1.20.58.60">
    <property type="match status" value="1"/>
</dbReference>
<name>A0A8J2HI36_COTCN</name>
<dbReference type="InterPro" id="IPR001331">
    <property type="entry name" value="GDS_CDC24_CS"/>
</dbReference>
<evidence type="ECO:0000259" key="7">
    <source>
        <dbReference type="PROSITE" id="PS50003"/>
    </source>
</evidence>
<dbReference type="PROSITE" id="PS50191">
    <property type="entry name" value="CRAL_TRIO"/>
    <property type="match status" value="1"/>
</dbReference>
<evidence type="ECO:0000256" key="5">
    <source>
        <dbReference type="SAM" id="MobiDB-lite"/>
    </source>
</evidence>
<evidence type="ECO:0000259" key="8">
    <source>
        <dbReference type="PROSITE" id="PS50010"/>
    </source>
</evidence>
<dbReference type="InterPro" id="IPR001849">
    <property type="entry name" value="PH_domain"/>
</dbReference>
<dbReference type="SUPFAM" id="SSF50044">
    <property type="entry name" value="SH3-domain"/>
    <property type="match status" value="1"/>
</dbReference>
<evidence type="ECO:0000256" key="2">
    <source>
        <dbReference type="ARBA" id="ARBA00022658"/>
    </source>
</evidence>
<dbReference type="InterPro" id="IPR001452">
    <property type="entry name" value="SH3_domain"/>
</dbReference>
<dbReference type="OrthoDB" id="10004999at2759"/>
<gene>
    <name evidence="10" type="ORF">HICCMSTLAB_LOCUS10776</name>
</gene>
<dbReference type="InterPro" id="IPR055251">
    <property type="entry name" value="SOS1_NGEF_PH"/>
</dbReference>
<evidence type="ECO:0000313" key="11">
    <source>
        <dbReference type="Proteomes" id="UP000786811"/>
    </source>
</evidence>
<dbReference type="EMBL" id="CAJNRD030001123">
    <property type="protein sequence ID" value="CAG5101960.1"/>
    <property type="molecule type" value="Genomic_DNA"/>
</dbReference>
<accession>A0A8J2HI36</accession>
<evidence type="ECO:0000256" key="4">
    <source>
        <dbReference type="PROSITE-ProRule" id="PRU00192"/>
    </source>
</evidence>
<dbReference type="PANTHER" id="PTHR22826:SF211">
    <property type="entry name" value="LD43457P"/>
    <property type="match status" value="1"/>
</dbReference>
<feature type="domain" description="DH" evidence="8">
    <location>
        <begin position="936"/>
        <end position="1118"/>
    </location>
</feature>
<dbReference type="Pfam" id="PF22697">
    <property type="entry name" value="SOS1_NGEF_PH"/>
    <property type="match status" value="1"/>
</dbReference>
<dbReference type="CDD" id="cd00170">
    <property type="entry name" value="SEC14"/>
    <property type="match status" value="1"/>
</dbReference>
<organism evidence="10 11">
    <name type="scientific">Cotesia congregata</name>
    <name type="common">Parasitoid wasp</name>
    <name type="synonym">Apanteles congregatus</name>
    <dbReference type="NCBI Taxonomy" id="51543"/>
    <lineage>
        <taxon>Eukaryota</taxon>
        <taxon>Metazoa</taxon>
        <taxon>Ecdysozoa</taxon>
        <taxon>Arthropoda</taxon>
        <taxon>Hexapoda</taxon>
        <taxon>Insecta</taxon>
        <taxon>Pterygota</taxon>
        <taxon>Neoptera</taxon>
        <taxon>Endopterygota</taxon>
        <taxon>Hymenoptera</taxon>
        <taxon>Apocrita</taxon>
        <taxon>Ichneumonoidea</taxon>
        <taxon>Braconidae</taxon>
        <taxon>Microgastrinae</taxon>
        <taxon>Cotesia</taxon>
    </lineage>
</organism>
<dbReference type="InterPro" id="IPR011993">
    <property type="entry name" value="PH-like_dom_sf"/>
</dbReference>
<evidence type="ECO:0000256" key="1">
    <source>
        <dbReference type="ARBA" id="ARBA00022443"/>
    </source>
</evidence>
<protein>
    <submittedName>
        <fullName evidence="10">Similar to MCF2L: Guanine nucleotide exchange factor DBS (Homo sapiens)</fullName>
    </submittedName>
</protein>
<evidence type="ECO:0000256" key="3">
    <source>
        <dbReference type="ARBA" id="ARBA00049987"/>
    </source>
</evidence>
<comment type="caution">
    <text evidence="10">The sequence shown here is derived from an EMBL/GenBank/DDBJ whole genome shotgun (WGS) entry which is preliminary data.</text>
</comment>
<dbReference type="InterPro" id="IPR036865">
    <property type="entry name" value="CRAL-TRIO_dom_sf"/>
</dbReference>
<dbReference type="InterPro" id="IPR000219">
    <property type="entry name" value="DH_dom"/>
</dbReference>
<feature type="domain" description="PH" evidence="7">
    <location>
        <begin position="1064"/>
        <end position="1194"/>
    </location>
</feature>
<dbReference type="Pfam" id="PF00621">
    <property type="entry name" value="RhoGEF"/>
    <property type="match status" value="1"/>
</dbReference>
<dbReference type="PROSITE" id="PS50010">
    <property type="entry name" value="DH_2"/>
    <property type="match status" value="1"/>
</dbReference>
<feature type="domain" description="CRAL-TRIO" evidence="9">
    <location>
        <begin position="471"/>
        <end position="622"/>
    </location>
</feature>
<dbReference type="PROSITE" id="PS50002">
    <property type="entry name" value="SH3"/>
    <property type="match status" value="1"/>
</dbReference>
<dbReference type="GO" id="GO:0005737">
    <property type="term" value="C:cytoplasm"/>
    <property type="evidence" value="ECO:0007669"/>
    <property type="project" value="TreeGrafter"/>
</dbReference>
<keyword evidence="11" id="KW-1185">Reference proteome</keyword>
<keyword evidence="2" id="KW-0344">Guanine-nucleotide releasing factor</keyword>
<dbReference type="SMART" id="SM00516">
    <property type="entry name" value="SEC14"/>
    <property type="match status" value="1"/>
</dbReference>
<dbReference type="PROSITE" id="PS00741">
    <property type="entry name" value="DH_1"/>
    <property type="match status" value="1"/>
</dbReference>
<dbReference type="SUPFAM" id="SSF52087">
    <property type="entry name" value="CRAL/TRIO domain"/>
    <property type="match status" value="1"/>
</dbReference>
<dbReference type="SUPFAM" id="SSF46966">
    <property type="entry name" value="Spectrin repeat"/>
    <property type="match status" value="1"/>
</dbReference>
<dbReference type="Gene3D" id="1.20.900.10">
    <property type="entry name" value="Dbl homology (DH) domain"/>
    <property type="match status" value="1"/>
</dbReference>
<feature type="domain" description="SH3" evidence="6">
    <location>
        <begin position="1294"/>
        <end position="1353"/>
    </location>
</feature>
<dbReference type="InterPro" id="IPR056466">
    <property type="entry name" value="Spectrin_DBS"/>
</dbReference>
<dbReference type="Pfam" id="PF13716">
    <property type="entry name" value="CRAL_TRIO_2"/>
    <property type="match status" value="1"/>
</dbReference>
<feature type="region of interest" description="Disordered" evidence="5">
    <location>
        <begin position="1269"/>
        <end position="1293"/>
    </location>
</feature>
<dbReference type="SMART" id="SM00325">
    <property type="entry name" value="RhoGEF"/>
    <property type="match status" value="1"/>
</dbReference>
<keyword evidence="1 4" id="KW-0728">SH3 domain</keyword>
<evidence type="ECO:0000259" key="6">
    <source>
        <dbReference type="PROSITE" id="PS50002"/>
    </source>
</evidence>
<evidence type="ECO:0000259" key="9">
    <source>
        <dbReference type="PROSITE" id="PS50191"/>
    </source>
</evidence>
<dbReference type="SUPFAM" id="SSF50729">
    <property type="entry name" value="PH domain-like"/>
    <property type="match status" value="1"/>
</dbReference>
<dbReference type="PROSITE" id="PS50003">
    <property type="entry name" value="PH_DOMAIN"/>
    <property type="match status" value="1"/>
</dbReference>
<dbReference type="Pfam" id="PF00018">
    <property type="entry name" value="SH3_1"/>
    <property type="match status" value="1"/>
</dbReference>
<evidence type="ECO:0000313" key="10">
    <source>
        <dbReference type="EMBL" id="CAG5101960.1"/>
    </source>
</evidence>
<dbReference type="Gene3D" id="2.30.29.30">
    <property type="entry name" value="Pleckstrin-homology domain (PH domain)/Phosphotyrosine-binding domain (PTB)"/>
    <property type="match status" value="1"/>
</dbReference>
<dbReference type="Gene3D" id="2.30.30.40">
    <property type="entry name" value="SH3 Domains"/>
    <property type="match status" value="1"/>
</dbReference>
<dbReference type="Pfam" id="PF23289">
    <property type="entry name" value="Spectrin_5"/>
    <property type="match status" value="1"/>
</dbReference>
<dbReference type="GO" id="GO:0005085">
    <property type="term" value="F:guanyl-nucleotide exchange factor activity"/>
    <property type="evidence" value="ECO:0007669"/>
    <property type="project" value="UniProtKB-KW"/>
</dbReference>
<dbReference type="PANTHER" id="PTHR22826">
    <property type="entry name" value="RHO GUANINE EXCHANGE FACTOR-RELATED"/>
    <property type="match status" value="1"/>
</dbReference>
<dbReference type="Proteomes" id="UP000786811">
    <property type="component" value="Unassembled WGS sequence"/>
</dbReference>
<dbReference type="SMART" id="SM00326">
    <property type="entry name" value="SH3"/>
    <property type="match status" value="1"/>
</dbReference>
<sequence length="1353" mass="153061">MIANSPTSIENQIDSFLEQFKRSASRAMEDNARGSYNASSSISRSRSGNLDLEVLEAAILYGINIILATVRVIIIVQPNVQRKQSAGIKKEENNKKLGVDRNDHREAMAEASDEEAVELAEESMAPVLKQKKSKVVKESKYESTKLEDNVAQVLQRFKRGCECQDDQCFKGLNPEAVYRHRLNIAELTKAEHDMYLMGVTMACLANPNQTARHTERRRLRAQYVYQGRRVCLDAFLYLENCTHYQIKRIRKHLVTHGVTPRVHGNHGKIPHNTFSLDIYQIATEFLKSFIKEQEINQKAIKTSIKNSTAIHLPAEITRKTVHDLYKDYCKKLSPTIKVMGYSTFRRFMKVQFPHIKFAKLEFVIRPQQNQSSVAAASINDNRRMGVEVEAEITETETEPEATESLHFITENADMIPIVIATNDIEHYNDSNAYFITPTHKLHGELSYQLTSTEDVESMTGEIENGDLAVRDVADLLQHQYAIITGGKTREGCPIITFPDNGNFHNLTDLDYQRLMLYLTSVPTLQEADLGFHLIIDRRTDKWNSVKTVLIKISAFFPGLVHVAYVLRPVGFLQKAISEVSNKLFREDFKFRVIVLANVTELHDFIDKDQLTEQLGARHGEALLDSVRQLTGKSTADRLGNVAAVERLLVQLEETERTFDLFWSHHSSRLRHCLALRQFEQDFRELQSSLDQHLKTVDDMTEVGETQVRVDQLIRDTSAFQRICRGDIDRAEEVIAAGQQLLSGRHQCPTEVVEPKCAELQRVCTILSQRLERRLHTLTKCRELMERIDKANAWCTRGIELLASQNSTLPTDQALQELEQLIEAAEEFHSPRCIFQDSIMPETKALVAQVLQRIEDVTLMCEKKIIVLKQQLIKPARPVQTVTPEPAKPLQASPQIIKPGRVLKKANTMPKMEMGPIEGDSSSPESEPRDVEATRLKRGHVLTELVETERAYVAELGSIIKGYMMEMTNETMSHLIPSALVGKSDVLFGNLEEIYLFHGETFLRDLENCISNTELVALCFVQRRDIFFRLYSYYCQNITRSERLREQIQGEPQFLAACQQKLGHKLPLAAYLLKPVQRITKYQLLLKDLLKYSDEPACCTELQEALDCMLVVLKCVNDSMHQTAITGFGGDLTAQGELLLQGSFSMSQIGLTESVKGDTRRFEIWLQGRAEVHTIQAPSNEVKQSWVRQIKGVLMSQLAELKGKQSTALAKSNHKYVLFELIVTIGCRQRKPLRQTISWETHSVSGSLRTLSVDGNSVISHVTDVSQSTEEDVAWSSENSNTDDEDAFSENPGPAPGGRYVALADYCAVGPAEVTMREGDHLELLKVGCAGWWFVKLIGTGIEGWAPAAYLEPI</sequence>
<dbReference type="CDD" id="cd11856">
    <property type="entry name" value="SH3_p47phox_like"/>
    <property type="match status" value="1"/>
</dbReference>
<dbReference type="InterPro" id="IPR036028">
    <property type="entry name" value="SH3-like_dom_sf"/>
</dbReference>
<comment type="similarity">
    <text evidence="3">Belongs to the MCF2 family.</text>
</comment>
<dbReference type="SUPFAM" id="SSF48065">
    <property type="entry name" value="DBL homology domain (DH-domain)"/>
    <property type="match status" value="1"/>
</dbReference>
<dbReference type="GO" id="GO:0035556">
    <property type="term" value="P:intracellular signal transduction"/>
    <property type="evidence" value="ECO:0007669"/>
    <property type="project" value="InterPro"/>
</dbReference>